<dbReference type="CDD" id="cd16327">
    <property type="entry name" value="RseB"/>
    <property type="match status" value="1"/>
</dbReference>
<evidence type="ECO:0000256" key="5">
    <source>
        <dbReference type="SAM" id="SignalP"/>
    </source>
</evidence>
<keyword evidence="3 5" id="KW-0732">Signal</keyword>
<evidence type="ECO:0000256" key="3">
    <source>
        <dbReference type="ARBA" id="ARBA00022729"/>
    </source>
</evidence>
<proteinExistence type="inferred from homology"/>
<feature type="domain" description="MucB/RseB N-terminal" evidence="6">
    <location>
        <begin position="27"/>
        <end position="191"/>
    </location>
</feature>
<dbReference type="GO" id="GO:0030288">
    <property type="term" value="C:outer membrane-bounded periplasmic space"/>
    <property type="evidence" value="ECO:0007669"/>
    <property type="project" value="TreeGrafter"/>
</dbReference>
<protein>
    <submittedName>
        <fullName evidence="8">Negative regulator of sigmaE</fullName>
    </submittedName>
</protein>
<sequence length="320" mass="37886">MKNYRFYFYILLLFCSLFAHADTKTPLQFLQAMVSAHQTRNYEQLYLMQKGENVTSLRYRHAYTDGREYAQLLHLDELREELILRDGKVSYFGDFQPFSLRSPHILDNLPMVMYSRFAELKGYHFIDAGRSRIADRPARMIRIVPRDDFRYQYMLWIDTETHLLLRSDLLDRDNTVLEQFRVLQSTLDDELLGIVEPIEALRLPTFIETKRHQTQRLKWQPQWVPEGFKRVTQTKQRLPEMQMADEVESQLYSDGLFSFTVYVMKNQGVAFDEQFWREGKTSIYSQSLGGYDVAIIGEIPLVAARHIAQDLRARLETKTK</sequence>
<comment type="caution">
    <text evidence="8">The sequence shown here is derived from an EMBL/GenBank/DDBJ whole genome shotgun (WGS) entry which is preliminary data.</text>
</comment>
<dbReference type="Gene3D" id="3.30.200.100">
    <property type="entry name" value="MucB/RseB, C-terminal domain"/>
    <property type="match status" value="1"/>
</dbReference>
<keyword evidence="4" id="KW-0574">Periplasm</keyword>
<evidence type="ECO:0000259" key="6">
    <source>
        <dbReference type="Pfam" id="PF03888"/>
    </source>
</evidence>
<organism evidence="8 9">
    <name type="scientific">Muribacter muris</name>
    <dbReference type="NCBI Taxonomy" id="67855"/>
    <lineage>
        <taxon>Bacteria</taxon>
        <taxon>Pseudomonadati</taxon>
        <taxon>Pseudomonadota</taxon>
        <taxon>Gammaproteobacteria</taxon>
        <taxon>Pasteurellales</taxon>
        <taxon>Pasteurellaceae</taxon>
        <taxon>Muribacter</taxon>
    </lineage>
</organism>
<dbReference type="InterPro" id="IPR005588">
    <property type="entry name" value="MucB_RseB"/>
</dbReference>
<evidence type="ECO:0000256" key="2">
    <source>
        <dbReference type="ARBA" id="ARBA00008150"/>
    </source>
</evidence>
<dbReference type="InterPro" id="IPR038484">
    <property type="entry name" value="MucB/RseB_C_sf"/>
</dbReference>
<evidence type="ECO:0000313" key="8">
    <source>
        <dbReference type="EMBL" id="KMK51346.1"/>
    </source>
</evidence>
<feature type="domain" description="MucB/RseB C-terminal" evidence="7">
    <location>
        <begin position="214"/>
        <end position="311"/>
    </location>
</feature>
<gene>
    <name evidence="8" type="ORF">RO21_06460</name>
</gene>
<dbReference type="PANTHER" id="PTHR38782">
    <property type="match status" value="1"/>
</dbReference>
<dbReference type="GO" id="GO:0032885">
    <property type="term" value="P:regulation of polysaccharide biosynthetic process"/>
    <property type="evidence" value="ECO:0007669"/>
    <property type="project" value="TreeGrafter"/>
</dbReference>
<dbReference type="Pfam" id="PF17188">
    <property type="entry name" value="MucB_RseB_C"/>
    <property type="match status" value="1"/>
</dbReference>
<dbReference type="PATRIC" id="fig|67855.3.peg.1289"/>
<dbReference type="GO" id="GO:0045152">
    <property type="term" value="F:antisigma factor binding"/>
    <property type="evidence" value="ECO:0007669"/>
    <property type="project" value="TreeGrafter"/>
</dbReference>
<keyword evidence="9" id="KW-1185">Reference proteome</keyword>
<reference evidence="8 9" key="1">
    <citation type="submission" date="2014-12" db="EMBL/GenBank/DDBJ databases">
        <title>Reclassification of Actinobacillus muris as Muribacter muris.</title>
        <authorList>
            <person name="Christensen H."/>
            <person name="Nicklas W."/>
            <person name="Bisgaard M."/>
        </authorList>
    </citation>
    <scope>NUCLEOTIDE SEQUENCE [LARGE SCALE GENOMIC DNA]</scope>
    <source>
        <strain evidence="8 9">Ackerman80-443D</strain>
    </source>
</reference>
<comment type="similarity">
    <text evidence="2">Belongs to the RseB family.</text>
</comment>
<dbReference type="Pfam" id="PF03888">
    <property type="entry name" value="MucB_RseB"/>
    <property type="match status" value="1"/>
</dbReference>
<evidence type="ECO:0000256" key="4">
    <source>
        <dbReference type="ARBA" id="ARBA00022764"/>
    </source>
</evidence>
<dbReference type="InterPro" id="IPR033436">
    <property type="entry name" value="MucB/RseB_C"/>
</dbReference>
<dbReference type="Gene3D" id="2.50.20.10">
    <property type="entry name" value="Lipoprotein localisation LolA/LolB/LppX"/>
    <property type="match status" value="1"/>
</dbReference>
<dbReference type="PANTHER" id="PTHR38782:SF1">
    <property type="entry name" value="SIGMA-E FACTOR REGULATORY PROTEIN RSEB"/>
    <property type="match status" value="1"/>
</dbReference>
<dbReference type="AlphaFoldDB" id="A0A0J5P4Z6"/>
<name>A0A0J5P4Z6_9PAST</name>
<comment type="subcellular location">
    <subcellularLocation>
        <location evidence="1">Periplasm</location>
    </subcellularLocation>
</comment>
<dbReference type="STRING" id="67855.RO21_06460"/>
<feature type="signal peptide" evidence="5">
    <location>
        <begin position="1"/>
        <end position="21"/>
    </location>
</feature>
<evidence type="ECO:0000313" key="9">
    <source>
        <dbReference type="Proteomes" id="UP000036270"/>
    </source>
</evidence>
<dbReference type="InterPro" id="IPR033434">
    <property type="entry name" value="MucB/RseB_N"/>
</dbReference>
<dbReference type="PIRSF" id="PIRSF005427">
    <property type="entry name" value="RseB"/>
    <property type="match status" value="1"/>
</dbReference>
<evidence type="ECO:0000256" key="1">
    <source>
        <dbReference type="ARBA" id="ARBA00004418"/>
    </source>
</evidence>
<dbReference type="EMBL" id="JWIZ01000037">
    <property type="protein sequence ID" value="KMK51346.1"/>
    <property type="molecule type" value="Genomic_DNA"/>
</dbReference>
<accession>A0A0J5P4Z6</accession>
<dbReference type="RefSeq" id="WP_047976983.1">
    <property type="nucleotide sequence ID" value="NZ_JWIZ01000037.1"/>
</dbReference>
<feature type="chain" id="PRO_5005262678" evidence="5">
    <location>
        <begin position="22"/>
        <end position="320"/>
    </location>
</feature>
<evidence type="ECO:0000259" key="7">
    <source>
        <dbReference type="Pfam" id="PF17188"/>
    </source>
</evidence>
<dbReference type="Proteomes" id="UP000036270">
    <property type="component" value="Unassembled WGS sequence"/>
</dbReference>